<comment type="caution">
    <text evidence="2">The sequence shown here is derived from an EMBL/GenBank/DDBJ whole genome shotgun (WGS) entry which is preliminary data.</text>
</comment>
<gene>
    <name evidence="2" type="ORF">BDA99DRAFT_559251</name>
</gene>
<feature type="compositionally biased region" description="Low complexity" evidence="1">
    <location>
        <begin position="346"/>
        <end position="362"/>
    </location>
</feature>
<dbReference type="Proteomes" id="UP001209540">
    <property type="component" value="Unassembled WGS sequence"/>
</dbReference>
<dbReference type="AlphaFoldDB" id="A0AAD5PGN7"/>
<keyword evidence="3" id="KW-1185">Reference proteome</keyword>
<organism evidence="2 3">
    <name type="scientific">Phascolomyces articulosus</name>
    <dbReference type="NCBI Taxonomy" id="60185"/>
    <lineage>
        <taxon>Eukaryota</taxon>
        <taxon>Fungi</taxon>
        <taxon>Fungi incertae sedis</taxon>
        <taxon>Mucoromycota</taxon>
        <taxon>Mucoromycotina</taxon>
        <taxon>Mucoromycetes</taxon>
        <taxon>Mucorales</taxon>
        <taxon>Lichtheimiaceae</taxon>
        <taxon>Phascolomyces</taxon>
    </lineage>
</organism>
<feature type="region of interest" description="Disordered" evidence="1">
    <location>
        <begin position="343"/>
        <end position="426"/>
    </location>
</feature>
<evidence type="ECO:0000313" key="2">
    <source>
        <dbReference type="EMBL" id="KAI9265178.1"/>
    </source>
</evidence>
<proteinExistence type="predicted"/>
<feature type="compositionally biased region" description="Basic and acidic residues" evidence="1">
    <location>
        <begin position="406"/>
        <end position="426"/>
    </location>
</feature>
<accession>A0AAD5PGN7</accession>
<feature type="compositionally biased region" description="Low complexity" evidence="1">
    <location>
        <begin position="388"/>
        <end position="399"/>
    </location>
</feature>
<sequence>MPTFSKLLRDVGSTLPLITTVTVLHFLGLALPLPVLPAQLGTSVPVVESRVKVVTPRPMTHCLDIEEGHGLGEEVPFFVKIRQEGYEAHQARLERLASVQSTKVVGSIAPAVALLPRRHRRFRMMASVLRPMTPLNRELPQTSRAVLGDSDAVYGRVPEVAPPTVRDTEMEDLVKQFESMHLCSDPVSPQASVMSLDSSDETPFMVEPFVEDTSAAAGLGDSNVVPIYMPVEVEAIADDDVDTLGGDSSTSFVVVDEYAPGNVQQEENPFNLQHVVEPLVDPAVVLNVPASGLATASMRMISGLATASMSSSPADVSVVDRSVSTTQNDNQDFDFTFSFSAPATTSHSVPASSTPMSSTSSSDGDYVPRPPTPTAPSSSASFESGDYIPRSPSPSVIVVSEEDEQELRYSSEGELPPDHLDILDLM</sequence>
<name>A0AAD5PGN7_9FUNG</name>
<dbReference type="EMBL" id="JAIXMP010000011">
    <property type="protein sequence ID" value="KAI9265178.1"/>
    <property type="molecule type" value="Genomic_DNA"/>
</dbReference>
<evidence type="ECO:0000313" key="3">
    <source>
        <dbReference type="Proteomes" id="UP001209540"/>
    </source>
</evidence>
<protein>
    <submittedName>
        <fullName evidence="2">Uncharacterized protein</fullName>
    </submittedName>
</protein>
<reference evidence="2" key="2">
    <citation type="submission" date="2023-02" db="EMBL/GenBank/DDBJ databases">
        <authorList>
            <consortium name="DOE Joint Genome Institute"/>
            <person name="Mondo S.J."/>
            <person name="Chang Y."/>
            <person name="Wang Y."/>
            <person name="Ahrendt S."/>
            <person name="Andreopoulos W."/>
            <person name="Barry K."/>
            <person name="Beard J."/>
            <person name="Benny G.L."/>
            <person name="Blankenship S."/>
            <person name="Bonito G."/>
            <person name="Cuomo C."/>
            <person name="Desiro A."/>
            <person name="Gervers K.A."/>
            <person name="Hundley H."/>
            <person name="Kuo A."/>
            <person name="LaButti K."/>
            <person name="Lang B.F."/>
            <person name="Lipzen A."/>
            <person name="O'Donnell K."/>
            <person name="Pangilinan J."/>
            <person name="Reynolds N."/>
            <person name="Sandor L."/>
            <person name="Smith M.W."/>
            <person name="Tsang A."/>
            <person name="Grigoriev I.V."/>
            <person name="Stajich J.E."/>
            <person name="Spatafora J.W."/>
        </authorList>
    </citation>
    <scope>NUCLEOTIDE SEQUENCE</scope>
    <source>
        <strain evidence="2">RSA 2281</strain>
    </source>
</reference>
<reference evidence="2" key="1">
    <citation type="journal article" date="2022" name="IScience">
        <title>Evolution of zygomycete secretomes and the origins of terrestrial fungal ecologies.</title>
        <authorList>
            <person name="Chang Y."/>
            <person name="Wang Y."/>
            <person name="Mondo S."/>
            <person name="Ahrendt S."/>
            <person name="Andreopoulos W."/>
            <person name="Barry K."/>
            <person name="Beard J."/>
            <person name="Benny G.L."/>
            <person name="Blankenship S."/>
            <person name="Bonito G."/>
            <person name="Cuomo C."/>
            <person name="Desiro A."/>
            <person name="Gervers K.A."/>
            <person name="Hundley H."/>
            <person name="Kuo A."/>
            <person name="LaButti K."/>
            <person name="Lang B.F."/>
            <person name="Lipzen A."/>
            <person name="O'Donnell K."/>
            <person name="Pangilinan J."/>
            <person name="Reynolds N."/>
            <person name="Sandor L."/>
            <person name="Smith M.E."/>
            <person name="Tsang A."/>
            <person name="Grigoriev I.V."/>
            <person name="Stajich J.E."/>
            <person name="Spatafora J.W."/>
        </authorList>
    </citation>
    <scope>NUCLEOTIDE SEQUENCE</scope>
    <source>
        <strain evidence="2">RSA 2281</strain>
    </source>
</reference>
<evidence type="ECO:0000256" key="1">
    <source>
        <dbReference type="SAM" id="MobiDB-lite"/>
    </source>
</evidence>